<gene>
    <name evidence="1" type="ORF">U27_07028</name>
</gene>
<organism evidence="1">
    <name type="scientific">Vecturithrix granuli</name>
    <dbReference type="NCBI Taxonomy" id="1499967"/>
    <lineage>
        <taxon>Bacteria</taxon>
        <taxon>Candidatus Moduliflexota</taxon>
        <taxon>Candidatus Vecturitrichia</taxon>
        <taxon>Candidatus Vecturitrichales</taxon>
        <taxon>Candidatus Vecturitrichaceae</taxon>
        <taxon>Candidatus Vecturithrix</taxon>
    </lineage>
</organism>
<evidence type="ECO:0000313" key="2">
    <source>
        <dbReference type="Proteomes" id="UP000030661"/>
    </source>
</evidence>
<name>A0A081C636_VECG1</name>
<accession>A0A081C636</accession>
<evidence type="ECO:0000313" key="1">
    <source>
        <dbReference type="EMBL" id="GAK60041.1"/>
    </source>
</evidence>
<dbReference type="EMBL" id="DF820471">
    <property type="protein sequence ID" value="GAK60041.1"/>
    <property type="molecule type" value="Genomic_DNA"/>
</dbReference>
<keyword evidence="2" id="KW-1185">Reference proteome</keyword>
<dbReference type="HOGENOM" id="CLU_2033500_0_0_0"/>
<dbReference type="Proteomes" id="UP000030661">
    <property type="component" value="Unassembled WGS sequence"/>
</dbReference>
<reference evidence="1" key="1">
    <citation type="journal article" date="2015" name="PeerJ">
        <title>First genomic representation of candidate bacterial phylum KSB3 points to enhanced environmental sensing as a trigger of wastewater bulking.</title>
        <authorList>
            <person name="Sekiguchi Y."/>
            <person name="Ohashi A."/>
            <person name="Parks D.H."/>
            <person name="Yamauchi T."/>
            <person name="Tyson G.W."/>
            <person name="Hugenholtz P."/>
        </authorList>
    </citation>
    <scope>NUCLEOTIDE SEQUENCE [LARGE SCALE GENOMIC DNA]</scope>
</reference>
<proteinExistence type="predicted"/>
<protein>
    <recommendedName>
        <fullName evidence="3">STAS/SEC14 domain-containing protein</fullName>
    </recommendedName>
</protein>
<evidence type="ECO:0008006" key="3">
    <source>
        <dbReference type="Google" id="ProtNLM"/>
    </source>
</evidence>
<sequence>MENLHDRVRWMDYKGTKILVVDFSGLKTGVEVKHVTDLSEKIHSAQPLRSVRRLTIARNTFFIEDARKVIAEYTPKILKYTIASASIGFTNRKAIIMKTINPNMKDFETEEDAAEWLSQQE</sequence>
<dbReference type="AlphaFoldDB" id="A0A081C636"/>